<dbReference type="InterPro" id="IPR029004">
    <property type="entry name" value="Ribosomal_eL28/Mak16"/>
</dbReference>
<keyword evidence="2" id="KW-0689">Ribosomal protein</keyword>
<evidence type="ECO:0000259" key="5">
    <source>
        <dbReference type="Pfam" id="PF01778"/>
    </source>
</evidence>
<dbReference type="PANTHER" id="PTHR10544">
    <property type="entry name" value="60S RIBOSOMAL PROTEIN L28"/>
    <property type="match status" value="1"/>
</dbReference>
<reference evidence="6" key="1">
    <citation type="submission" date="2023-06" db="EMBL/GenBank/DDBJ databases">
        <title>Genome-scale phylogeny and comparative genomics of the fungal order Sordariales.</title>
        <authorList>
            <consortium name="Lawrence Berkeley National Laboratory"/>
            <person name="Hensen N."/>
            <person name="Bonometti L."/>
            <person name="Westerberg I."/>
            <person name="Brannstrom I.O."/>
            <person name="Guillou S."/>
            <person name="Cros-Aarteil S."/>
            <person name="Calhoun S."/>
            <person name="Haridas S."/>
            <person name="Kuo A."/>
            <person name="Mondo S."/>
            <person name="Pangilinan J."/>
            <person name="Riley R."/>
            <person name="LaButti K."/>
            <person name="Andreopoulos B."/>
            <person name="Lipzen A."/>
            <person name="Chen C."/>
            <person name="Yanf M."/>
            <person name="Daum C."/>
            <person name="Ng V."/>
            <person name="Clum A."/>
            <person name="Steindorff A."/>
            <person name="Ohm R."/>
            <person name="Martin F."/>
            <person name="Silar P."/>
            <person name="Natvig D."/>
            <person name="Lalanne C."/>
            <person name="Gautier V."/>
            <person name="Ament-velasquez S.L."/>
            <person name="Kruys A."/>
            <person name="Hutchinson M.I."/>
            <person name="Powell A.J."/>
            <person name="Barry K."/>
            <person name="Miller A.N."/>
            <person name="Grigoriev I.V."/>
            <person name="Debuchy R."/>
            <person name="Gladieux P."/>
            <person name="Thoren M.H."/>
            <person name="Johannesson H."/>
        </authorList>
    </citation>
    <scope>NUCLEOTIDE SEQUENCE</scope>
    <source>
        <strain evidence="6">SMH3391-2</strain>
    </source>
</reference>
<proteinExistence type="inferred from homology"/>
<keyword evidence="7" id="KW-1185">Reference proteome</keyword>
<sequence length="162" mass="17690">MSFINASSDLVWEITRSQNAFLVKRKSSRGGDVQFSRDPYNLLNIHSRTHAGYINEKAVGVVANENGGVQVIAKKAGFANKPAAGRSTVTYGSNKTSRKTFKAVANQTAKNHYRPDLRHAAVARASALRISQKAPKADPERKLRGNAAKRAAATAENKRWTL</sequence>
<evidence type="ECO:0000313" key="6">
    <source>
        <dbReference type="EMBL" id="KAK0629860.1"/>
    </source>
</evidence>
<evidence type="ECO:0000256" key="4">
    <source>
        <dbReference type="SAM" id="MobiDB-lite"/>
    </source>
</evidence>
<feature type="domain" description="Ribosomal eL28/Mak16" evidence="5">
    <location>
        <begin position="10"/>
        <end position="129"/>
    </location>
</feature>
<protein>
    <submittedName>
        <fullName evidence="6">Ribosomal L28e protein family-domain-containing protein</fullName>
    </submittedName>
</protein>
<dbReference type="GO" id="GO:0006412">
    <property type="term" value="P:translation"/>
    <property type="evidence" value="ECO:0007669"/>
    <property type="project" value="InterPro"/>
</dbReference>
<dbReference type="Proteomes" id="UP001174934">
    <property type="component" value="Unassembled WGS sequence"/>
</dbReference>
<dbReference type="Pfam" id="PF01778">
    <property type="entry name" value="Ribosomal_L28e"/>
    <property type="match status" value="1"/>
</dbReference>
<keyword evidence="3" id="KW-0687">Ribonucleoprotein</keyword>
<gene>
    <name evidence="6" type="ORF">B0T17DRAFT_615587</name>
</gene>
<organism evidence="6 7">
    <name type="scientific">Bombardia bombarda</name>
    <dbReference type="NCBI Taxonomy" id="252184"/>
    <lineage>
        <taxon>Eukaryota</taxon>
        <taxon>Fungi</taxon>
        <taxon>Dikarya</taxon>
        <taxon>Ascomycota</taxon>
        <taxon>Pezizomycotina</taxon>
        <taxon>Sordariomycetes</taxon>
        <taxon>Sordariomycetidae</taxon>
        <taxon>Sordariales</taxon>
        <taxon>Lasiosphaeriaceae</taxon>
        <taxon>Bombardia</taxon>
    </lineage>
</organism>
<accession>A0AA39X9Y5</accession>
<evidence type="ECO:0000256" key="1">
    <source>
        <dbReference type="ARBA" id="ARBA00007926"/>
    </source>
</evidence>
<comment type="caution">
    <text evidence="6">The sequence shown here is derived from an EMBL/GenBank/DDBJ whole genome shotgun (WGS) entry which is preliminary data.</text>
</comment>
<dbReference type="AlphaFoldDB" id="A0AA39X9Y5"/>
<evidence type="ECO:0000256" key="2">
    <source>
        <dbReference type="ARBA" id="ARBA00022980"/>
    </source>
</evidence>
<dbReference type="InterPro" id="IPR002672">
    <property type="entry name" value="Ribosomal_eL28"/>
</dbReference>
<comment type="similarity">
    <text evidence="1">Belongs to the eukaryotic ribosomal protein eL28 family.</text>
</comment>
<dbReference type="Gene3D" id="3.30.390.110">
    <property type="match status" value="1"/>
</dbReference>
<feature type="region of interest" description="Disordered" evidence="4">
    <location>
        <begin position="129"/>
        <end position="162"/>
    </location>
</feature>
<dbReference type="EMBL" id="JAULSR010000002">
    <property type="protein sequence ID" value="KAK0629860.1"/>
    <property type="molecule type" value="Genomic_DNA"/>
</dbReference>
<dbReference type="GO" id="GO:0005840">
    <property type="term" value="C:ribosome"/>
    <property type="evidence" value="ECO:0007669"/>
    <property type="project" value="UniProtKB-KW"/>
</dbReference>
<dbReference type="FunFam" id="3.30.390.110:FF:000002">
    <property type="entry name" value="60S ribosomal protein L28"/>
    <property type="match status" value="1"/>
</dbReference>
<evidence type="ECO:0000256" key="3">
    <source>
        <dbReference type="ARBA" id="ARBA00023274"/>
    </source>
</evidence>
<dbReference type="GO" id="GO:0003735">
    <property type="term" value="F:structural constituent of ribosome"/>
    <property type="evidence" value="ECO:0007669"/>
    <property type="project" value="InterPro"/>
</dbReference>
<name>A0AA39X9Y5_9PEZI</name>
<evidence type="ECO:0000313" key="7">
    <source>
        <dbReference type="Proteomes" id="UP001174934"/>
    </source>
</evidence>
<dbReference type="GO" id="GO:1990904">
    <property type="term" value="C:ribonucleoprotein complex"/>
    <property type="evidence" value="ECO:0007669"/>
    <property type="project" value="UniProtKB-KW"/>
</dbReference>